<feature type="region of interest" description="Disordered" evidence="1">
    <location>
        <begin position="1"/>
        <end position="56"/>
    </location>
</feature>
<sequence>MHRRQRQATRRWMRRSLRTDNQQHDHEDEADGDDQDTKTHPDRDGRQITVVGLGQGVRDALWSRRDAENSVSI</sequence>
<evidence type="ECO:0000313" key="3">
    <source>
        <dbReference type="Proteomes" id="UP000826195"/>
    </source>
</evidence>
<keyword evidence="3" id="KW-1185">Reference proteome</keyword>
<organism evidence="2 3">
    <name type="scientific">Cotesia glomerata</name>
    <name type="common">Lepidopteran parasitic wasp</name>
    <name type="synonym">Apanteles glomeratus</name>
    <dbReference type="NCBI Taxonomy" id="32391"/>
    <lineage>
        <taxon>Eukaryota</taxon>
        <taxon>Metazoa</taxon>
        <taxon>Ecdysozoa</taxon>
        <taxon>Arthropoda</taxon>
        <taxon>Hexapoda</taxon>
        <taxon>Insecta</taxon>
        <taxon>Pterygota</taxon>
        <taxon>Neoptera</taxon>
        <taxon>Endopterygota</taxon>
        <taxon>Hymenoptera</taxon>
        <taxon>Apocrita</taxon>
        <taxon>Ichneumonoidea</taxon>
        <taxon>Braconidae</taxon>
        <taxon>Microgastrinae</taxon>
        <taxon>Cotesia</taxon>
    </lineage>
</organism>
<accession>A0AAV7J8P6</accession>
<feature type="compositionally biased region" description="Basic and acidic residues" evidence="1">
    <location>
        <begin position="35"/>
        <end position="46"/>
    </location>
</feature>
<evidence type="ECO:0000313" key="2">
    <source>
        <dbReference type="EMBL" id="KAH0568357.1"/>
    </source>
</evidence>
<feature type="compositionally biased region" description="Basic residues" evidence="1">
    <location>
        <begin position="1"/>
        <end position="16"/>
    </location>
</feature>
<reference evidence="2 3" key="1">
    <citation type="journal article" date="2021" name="J. Hered.">
        <title>A chromosome-level genome assembly of the parasitoid wasp, Cotesia glomerata (Hymenoptera: Braconidae).</title>
        <authorList>
            <person name="Pinto B.J."/>
            <person name="Weis J.J."/>
            <person name="Gamble T."/>
            <person name="Ode P.J."/>
            <person name="Paul R."/>
            <person name="Zaspel J.M."/>
        </authorList>
    </citation>
    <scope>NUCLEOTIDE SEQUENCE [LARGE SCALE GENOMIC DNA]</scope>
    <source>
        <strain evidence="2">CgM1</strain>
    </source>
</reference>
<proteinExistence type="predicted"/>
<evidence type="ECO:0000256" key="1">
    <source>
        <dbReference type="SAM" id="MobiDB-lite"/>
    </source>
</evidence>
<name>A0AAV7J8P6_COTGL</name>
<gene>
    <name evidence="2" type="ORF">KQX54_020521</name>
</gene>
<dbReference type="EMBL" id="JAHXZJ010000001">
    <property type="protein sequence ID" value="KAH0568357.1"/>
    <property type="molecule type" value="Genomic_DNA"/>
</dbReference>
<protein>
    <submittedName>
        <fullName evidence="2">Uncharacterized protein</fullName>
    </submittedName>
</protein>
<dbReference type="Proteomes" id="UP000826195">
    <property type="component" value="Unassembled WGS sequence"/>
</dbReference>
<feature type="compositionally biased region" description="Basic and acidic residues" evidence="1">
    <location>
        <begin position="17"/>
        <end position="27"/>
    </location>
</feature>
<dbReference type="AlphaFoldDB" id="A0AAV7J8P6"/>
<comment type="caution">
    <text evidence="2">The sequence shown here is derived from an EMBL/GenBank/DDBJ whole genome shotgun (WGS) entry which is preliminary data.</text>
</comment>